<dbReference type="InterPro" id="IPR001387">
    <property type="entry name" value="Cro/C1-type_HTH"/>
</dbReference>
<evidence type="ECO:0000256" key="1">
    <source>
        <dbReference type="ARBA" id="ARBA00007227"/>
    </source>
</evidence>
<comment type="similarity">
    <text evidence="1">Belongs to the short-chain fatty acyl-CoA assimilation regulator (ScfR) family.</text>
</comment>
<dbReference type="EMBL" id="CAADFW010000045">
    <property type="protein sequence ID" value="VFK60353.1"/>
    <property type="molecule type" value="Genomic_DNA"/>
</dbReference>
<protein>
    <submittedName>
        <fullName evidence="3">Zn-dependent peptidase ImmA, M78 family</fullName>
    </submittedName>
</protein>
<dbReference type="InterPro" id="IPR052345">
    <property type="entry name" value="Rad_response_metalloprotease"/>
</dbReference>
<sequence>MSRLDTIDPMELGEKLKAARSAAGITQEDAAKSIRAVRTTLVAIEQGKRRIRPMEFVALCRLYRASASAILRPSSVQLDISVKFRRDQKTGTLSKGAEEAVNLLVHLSTASVEIERLLGKERSVAYPPETPIQPGDVDLQAEDAAISLRHYLGLGNAPVRDIVSILELDLGFRVFIRPLASNISGVFAFGPETGPCVLLNSQHPQTRRAYSGAHELGHFMSTRTHSDVFDERQKDGSREERFANSFAGAFLMPGPAIRRRYEEFTSSQGKFSPRHLILMAHAHHVSPEAMCRRLEKMKLLKQGTFDSLRERGFDRDAVVQVIGDEAPAKPLAVPPRMAILAAEAYYDGRLSEGQLAEMFRLDRTEIRLLLEALEAGDFGDATLLEP</sequence>
<dbReference type="InterPro" id="IPR010359">
    <property type="entry name" value="IrrE_HExxH"/>
</dbReference>
<accession>A0A451A2U2</accession>
<dbReference type="PANTHER" id="PTHR43236:SF1">
    <property type="entry name" value="BLL7220 PROTEIN"/>
    <property type="match status" value="1"/>
</dbReference>
<evidence type="ECO:0000259" key="2">
    <source>
        <dbReference type="PROSITE" id="PS50943"/>
    </source>
</evidence>
<gene>
    <name evidence="3" type="ORF">BECKTC1821F_GA0114240_10457</name>
</gene>
<dbReference type="Pfam" id="PF06114">
    <property type="entry name" value="Peptidase_M78"/>
    <property type="match status" value="1"/>
</dbReference>
<dbReference type="AlphaFoldDB" id="A0A451A2U2"/>
<dbReference type="Gene3D" id="1.10.260.40">
    <property type="entry name" value="lambda repressor-like DNA-binding domains"/>
    <property type="match status" value="1"/>
</dbReference>
<organism evidence="3">
    <name type="scientific">Candidatus Kentrum sp. TC</name>
    <dbReference type="NCBI Taxonomy" id="2126339"/>
    <lineage>
        <taxon>Bacteria</taxon>
        <taxon>Pseudomonadati</taxon>
        <taxon>Pseudomonadota</taxon>
        <taxon>Gammaproteobacteria</taxon>
        <taxon>Candidatus Kentrum</taxon>
    </lineage>
</organism>
<dbReference type="PANTHER" id="PTHR43236">
    <property type="entry name" value="ANTITOXIN HIGA1"/>
    <property type="match status" value="1"/>
</dbReference>
<dbReference type="PROSITE" id="PS50943">
    <property type="entry name" value="HTH_CROC1"/>
    <property type="match status" value="1"/>
</dbReference>
<dbReference type="Pfam" id="PF13560">
    <property type="entry name" value="HTH_31"/>
    <property type="match status" value="1"/>
</dbReference>
<reference evidence="3" key="1">
    <citation type="submission" date="2019-02" db="EMBL/GenBank/DDBJ databases">
        <authorList>
            <person name="Gruber-Vodicka R. H."/>
            <person name="Seah K. B. B."/>
        </authorList>
    </citation>
    <scope>NUCLEOTIDE SEQUENCE</scope>
    <source>
        <strain evidence="3">BECK_BZ126</strain>
    </source>
</reference>
<dbReference type="GO" id="GO:0003677">
    <property type="term" value="F:DNA binding"/>
    <property type="evidence" value="ECO:0007669"/>
    <property type="project" value="InterPro"/>
</dbReference>
<dbReference type="InterPro" id="IPR010982">
    <property type="entry name" value="Lambda_DNA-bd_dom_sf"/>
</dbReference>
<dbReference type="SUPFAM" id="SSF47413">
    <property type="entry name" value="lambda repressor-like DNA-binding domains"/>
    <property type="match status" value="1"/>
</dbReference>
<name>A0A451A2U2_9GAMM</name>
<dbReference type="SMART" id="SM00530">
    <property type="entry name" value="HTH_XRE"/>
    <property type="match status" value="1"/>
</dbReference>
<proteinExistence type="inferred from homology"/>
<evidence type="ECO:0000313" key="3">
    <source>
        <dbReference type="EMBL" id="VFK60353.1"/>
    </source>
</evidence>
<dbReference type="CDD" id="cd00093">
    <property type="entry name" value="HTH_XRE"/>
    <property type="match status" value="1"/>
</dbReference>
<feature type="domain" description="HTH cro/C1-type" evidence="2">
    <location>
        <begin position="16"/>
        <end position="70"/>
    </location>
</feature>
<dbReference type="Gene3D" id="1.10.10.2910">
    <property type="match status" value="1"/>
</dbReference>